<protein>
    <recommendedName>
        <fullName evidence="3">MICOS complex subunit MIC12</fullName>
    </recommendedName>
</protein>
<evidence type="ECO:0008006" key="3">
    <source>
        <dbReference type="Google" id="ProtNLM"/>
    </source>
</evidence>
<reference evidence="1" key="1">
    <citation type="submission" date="2020-11" db="EMBL/GenBank/DDBJ databases">
        <authorList>
            <consortium name="DOE Joint Genome Institute"/>
            <person name="Ahrendt S."/>
            <person name="Riley R."/>
            <person name="Andreopoulos W."/>
            <person name="Labutti K."/>
            <person name="Pangilinan J."/>
            <person name="Ruiz-Duenas F.J."/>
            <person name="Barrasa J.M."/>
            <person name="Sanchez-Garcia M."/>
            <person name="Camarero S."/>
            <person name="Miyauchi S."/>
            <person name="Serrano A."/>
            <person name="Linde D."/>
            <person name="Babiker R."/>
            <person name="Drula E."/>
            <person name="Ayuso-Fernandez I."/>
            <person name="Pacheco R."/>
            <person name="Padilla G."/>
            <person name="Ferreira P."/>
            <person name="Barriuso J."/>
            <person name="Kellner H."/>
            <person name="Castanera R."/>
            <person name="Alfaro M."/>
            <person name="Ramirez L."/>
            <person name="Pisabarro A.G."/>
            <person name="Kuo A."/>
            <person name="Tritt A."/>
            <person name="Lipzen A."/>
            <person name="He G."/>
            <person name="Yan M."/>
            <person name="Ng V."/>
            <person name="Cullen D."/>
            <person name="Martin F."/>
            <person name="Rosso M.-N."/>
            <person name="Henrissat B."/>
            <person name="Hibbett D."/>
            <person name="Martinez A.T."/>
            <person name="Grigoriev I.V."/>
        </authorList>
    </citation>
    <scope>NUCLEOTIDE SEQUENCE</scope>
    <source>
        <strain evidence="1">CBS 247.69</strain>
    </source>
</reference>
<evidence type="ECO:0000313" key="2">
    <source>
        <dbReference type="Proteomes" id="UP000807353"/>
    </source>
</evidence>
<dbReference type="AlphaFoldDB" id="A0A9P5YEL2"/>
<dbReference type="EMBL" id="MU150238">
    <property type="protein sequence ID" value="KAF9467234.1"/>
    <property type="molecule type" value="Genomic_DNA"/>
</dbReference>
<name>A0A9P5YEL2_9AGAR</name>
<comment type="caution">
    <text evidence="1">The sequence shown here is derived from an EMBL/GenBank/DDBJ whole genome shotgun (WGS) entry which is preliminary data.</text>
</comment>
<dbReference type="Proteomes" id="UP000807353">
    <property type="component" value="Unassembled WGS sequence"/>
</dbReference>
<keyword evidence="2" id="KW-1185">Reference proteome</keyword>
<gene>
    <name evidence="1" type="ORF">BDZ94DRAFT_1249911</name>
</gene>
<dbReference type="OrthoDB" id="3351225at2759"/>
<organism evidence="1 2">
    <name type="scientific">Collybia nuda</name>
    <dbReference type="NCBI Taxonomy" id="64659"/>
    <lineage>
        <taxon>Eukaryota</taxon>
        <taxon>Fungi</taxon>
        <taxon>Dikarya</taxon>
        <taxon>Basidiomycota</taxon>
        <taxon>Agaricomycotina</taxon>
        <taxon>Agaricomycetes</taxon>
        <taxon>Agaricomycetidae</taxon>
        <taxon>Agaricales</taxon>
        <taxon>Tricholomatineae</taxon>
        <taxon>Clitocybaceae</taxon>
        <taxon>Collybia</taxon>
    </lineage>
</organism>
<evidence type="ECO:0000313" key="1">
    <source>
        <dbReference type="EMBL" id="KAF9467234.1"/>
    </source>
</evidence>
<proteinExistence type="predicted"/>
<accession>A0A9P5YEL2</accession>
<sequence length="113" mass="12603">MSFLLGPVSGALVAGGVYYGFSNMMHTRTEHIRRDLKALSIRLEETPTLIQAPPSAASRIKHHPFTSQLHARWNQEIEYLFTGFQEWDKRAQEWGRKLLYGSGSSGTGGGHSS</sequence>